<dbReference type="InParanoid" id="D8SVX3"/>
<evidence type="ECO:0000256" key="5">
    <source>
        <dbReference type="ARBA" id="ARBA00023054"/>
    </source>
</evidence>
<keyword evidence="4" id="KW-0862">Zinc</keyword>
<keyword evidence="10" id="KW-1185">Reference proteome</keyword>
<sequence length="479" mass="54579">MDRIHLRDIAQAPIEALASRFHAQPDEYLEELKAELREVLTGMGGPRQREEFVLLQKLVQARGDLSPASLMRSHRTQLELLVAIKTGIQAFLHPDICVTQSALVEVFFHTRCRNMACHVQIPVDDCSCEVCSAKTGFCSSCMCLLCGKFDFDVNTCRWVGCDSCSHWTHTDCAMRARQITTGTSSKKKKGGGAAAAPEMIFRCRACGGTSELLGWARDVFRACSSDWDINELVRELDSLRRIFHGSEDQNGKKLHEKAHESLERLRSGTDVSVVLKEIHRLFQETEVEEADDSSEDKKVVEPQEACSRIAEVVKEAVSKMESVAAEKVVDVKRARLSLESCDREVEDKRRELTELQIERQRKRQQIEELETIIRLKQAEAEMFQQRADEARRDADDLQRIALAKSEKVEEEYASRYLKLRLNEAEAERRYLFEKIKLQEMSRTQNDPAQMVTMCKIQYLLNRSSSKRDATAMETSAPTP</sequence>
<evidence type="ECO:0000259" key="8">
    <source>
        <dbReference type="SMART" id="SM00249"/>
    </source>
</evidence>
<accession>D8SVX3</accession>
<dbReference type="GO" id="GO:0010468">
    <property type="term" value="P:regulation of gene expression"/>
    <property type="evidence" value="ECO:0000318"/>
    <property type="project" value="GO_Central"/>
</dbReference>
<dbReference type="GO" id="GO:0010071">
    <property type="term" value="P:root meristem specification"/>
    <property type="evidence" value="ECO:0000318"/>
    <property type="project" value="GO_Central"/>
</dbReference>
<dbReference type="InterPro" id="IPR004082">
    <property type="entry name" value="OBERON"/>
</dbReference>
<proteinExistence type="predicted"/>
<reference evidence="9 10" key="1">
    <citation type="journal article" date="2011" name="Science">
        <title>The Selaginella genome identifies genetic changes associated with the evolution of vascular plants.</title>
        <authorList>
            <person name="Banks J.A."/>
            <person name="Nishiyama T."/>
            <person name="Hasebe M."/>
            <person name="Bowman J.L."/>
            <person name="Gribskov M."/>
            <person name="dePamphilis C."/>
            <person name="Albert V.A."/>
            <person name="Aono N."/>
            <person name="Aoyama T."/>
            <person name="Ambrose B.A."/>
            <person name="Ashton N.W."/>
            <person name="Axtell M.J."/>
            <person name="Barker E."/>
            <person name="Barker M.S."/>
            <person name="Bennetzen J.L."/>
            <person name="Bonawitz N.D."/>
            <person name="Chapple C."/>
            <person name="Cheng C."/>
            <person name="Correa L.G."/>
            <person name="Dacre M."/>
            <person name="DeBarry J."/>
            <person name="Dreyer I."/>
            <person name="Elias M."/>
            <person name="Engstrom E.M."/>
            <person name="Estelle M."/>
            <person name="Feng L."/>
            <person name="Finet C."/>
            <person name="Floyd S.K."/>
            <person name="Frommer W.B."/>
            <person name="Fujita T."/>
            <person name="Gramzow L."/>
            <person name="Gutensohn M."/>
            <person name="Harholt J."/>
            <person name="Hattori M."/>
            <person name="Heyl A."/>
            <person name="Hirai T."/>
            <person name="Hiwatashi Y."/>
            <person name="Ishikawa M."/>
            <person name="Iwata M."/>
            <person name="Karol K.G."/>
            <person name="Koehler B."/>
            <person name="Kolukisaoglu U."/>
            <person name="Kubo M."/>
            <person name="Kurata T."/>
            <person name="Lalonde S."/>
            <person name="Li K."/>
            <person name="Li Y."/>
            <person name="Litt A."/>
            <person name="Lyons E."/>
            <person name="Manning G."/>
            <person name="Maruyama T."/>
            <person name="Michael T.P."/>
            <person name="Mikami K."/>
            <person name="Miyazaki S."/>
            <person name="Morinaga S."/>
            <person name="Murata T."/>
            <person name="Mueller-Roeber B."/>
            <person name="Nelson D.R."/>
            <person name="Obara M."/>
            <person name="Oguri Y."/>
            <person name="Olmstead R.G."/>
            <person name="Onodera N."/>
            <person name="Petersen B.L."/>
            <person name="Pils B."/>
            <person name="Prigge M."/>
            <person name="Rensing S.A."/>
            <person name="Riano-Pachon D.M."/>
            <person name="Roberts A.W."/>
            <person name="Sato Y."/>
            <person name="Scheller H.V."/>
            <person name="Schulz B."/>
            <person name="Schulz C."/>
            <person name="Shakirov E.V."/>
            <person name="Shibagaki N."/>
            <person name="Shinohara N."/>
            <person name="Shippen D.E."/>
            <person name="Soerensen I."/>
            <person name="Sotooka R."/>
            <person name="Sugimoto N."/>
            <person name="Sugita M."/>
            <person name="Sumikawa N."/>
            <person name="Tanurdzic M."/>
            <person name="Theissen G."/>
            <person name="Ulvskov P."/>
            <person name="Wakazuki S."/>
            <person name="Weng J.K."/>
            <person name="Willats W.W."/>
            <person name="Wipf D."/>
            <person name="Wolf P.G."/>
            <person name="Yang L."/>
            <person name="Zimmer A.D."/>
            <person name="Zhu Q."/>
            <person name="Mitros T."/>
            <person name="Hellsten U."/>
            <person name="Loque D."/>
            <person name="Otillar R."/>
            <person name="Salamov A."/>
            <person name="Schmutz J."/>
            <person name="Shapiro H."/>
            <person name="Lindquist E."/>
            <person name="Lucas S."/>
            <person name="Rokhsar D."/>
            <person name="Grigoriev I.V."/>
        </authorList>
    </citation>
    <scope>NUCLEOTIDE SEQUENCE [LARGE SCALE GENOMIC DNA]</scope>
</reference>
<keyword evidence="3" id="KW-0863">Zinc-finger</keyword>
<feature type="coiled-coil region" evidence="7">
    <location>
        <begin position="331"/>
        <end position="400"/>
    </location>
</feature>
<evidence type="ECO:0000256" key="2">
    <source>
        <dbReference type="ARBA" id="ARBA00022723"/>
    </source>
</evidence>
<dbReference type="SMART" id="SM00249">
    <property type="entry name" value="PHD"/>
    <property type="match status" value="1"/>
</dbReference>
<dbReference type="PIRSF" id="PIRSF025218">
    <property type="entry name" value="DUF1423_pln"/>
    <property type="match status" value="1"/>
</dbReference>
<dbReference type="Pfam" id="PF16312">
    <property type="entry name" value="Oberon_cc"/>
    <property type="match status" value="1"/>
</dbReference>
<dbReference type="Pfam" id="PF07227">
    <property type="entry name" value="PHD_Oberon"/>
    <property type="match status" value="1"/>
</dbReference>
<evidence type="ECO:0000256" key="7">
    <source>
        <dbReference type="SAM" id="Coils"/>
    </source>
</evidence>
<evidence type="ECO:0000256" key="6">
    <source>
        <dbReference type="ARBA" id="ARBA00023242"/>
    </source>
</evidence>
<dbReference type="InterPro" id="IPR001965">
    <property type="entry name" value="Znf_PHD"/>
</dbReference>
<protein>
    <submittedName>
        <fullName evidence="9">Uncharacterized protein OBE1-1</fullName>
    </submittedName>
</protein>
<dbReference type="OMA" id="ETWPAEP"/>
<feature type="domain" description="Zinc finger PHD-type" evidence="8">
    <location>
        <begin position="142"/>
        <end position="207"/>
    </location>
</feature>
<dbReference type="PRINTS" id="PR01544">
    <property type="entry name" value="ARATH130DUF"/>
</dbReference>
<evidence type="ECO:0000256" key="1">
    <source>
        <dbReference type="ARBA" id="ARBA00004123"/>
    </source>
</evidence>
<dbReference type="EMBL" id="GL377647">
    <property type="protein sequence ID" value="EFJ11390.1"/>
    <property type="molecule type" value="Genomic_DNA"/>
</dbReference>
<dbReference type="InterPro" id="IPR047578">
    <property type="entry name" value="OBE1-like_PHD"/>
</dbReference>
<evidence type="ECO:0000313" key="10">
    <source>
        <dbReference type="Proteomes" id="UP000001514"/>
    </source>
</evidence>
<evidence type="ECO:0000313" key="9">
    <source>
        <dbReference type="EMBL" id="EFJ11390.1"/>
    </source>
</evidence>
<dbReference type="InterPro" id="IPR032881">
    <property type="entry name" value="Oberon-like_PHD"/>
</dbReference>
<keyword evidence="5 7" id="KW-0175">Coiled coil</keyword>
<dbReference type="eggNOG" id="ENOG502QSQF">
    <property type="taxonomic scope" value="Eukaryota"/>
</dbReference>
<gene>
    <name evidence="9" type="primary">OBE1-1</name>
    <name evidence="9" type="ORF">SELMODRAFT_158800</name>
</gene>
<comment type="subcellular location">
    <subcellularLocation>
        <location evidence="1">Nucleus</location>
    </subcellularLocation>
</comment>
<dbReference type="HOGENOM" id="CLU_006737_2_0_1"/>
<dbReference type="Proteomes" id="UP000001514">
    <property type="component" value="Unassembled WGS sequence"/>
</dbReference>
<dbReference type="Gramene" id="EFJ11390">
    <property type="protein sequence ID" value="EFJ11390"/>
    <property type="gene ID" value="SELMODRAFT_158800"/>
</dbReference>
<dbReference type="CDD" id="cd15612">
    <property type="entry name" value="PHD_OBE1_like"/>
    <property type="match status" value="1"/>
</dbReference>
<dbReference type="FunCoup" id="D8SVX3">
    <property type="interactions" value="1924"/>
</dbReference>
<dbReference type="GO" id="GO:0010492">
    <property type="term" value="P:maintenance of shoot apical meristem identity"/>
    <property type="evidence" value="ECO:0000318"/>
    <property type="project" value="GO_Central"/>
</dbReference>
<dbReference type="GO" id="GO:0008270">
    <property type="term" value="F:zinc ion binding"/>
    <property type="evidence" value="ECO:0007669"/>
    <property type="project" value="UniProtKB-KW"/>
</dbReference>
<dbReference type="GO" id="GO:0010078">
    <property type="term" value="P:maintenance of root meristem identity"/>
    <property type="evidence" value="ECO:0000318"/>
    <property type="project" value="GO_Central"/>
</dbReference>
<evidence type="ECO:0000256" key="3">
    <source>
        <dbReference type="ARBA" id="ARBA00022771"/>
    </source>
</evidence>
<name>D8SVX3_SELML</name>
<dbReference type="InterPro" id="IPR032535">
    <property type="entry name" value="Oberon_CC"/>
</dbReference>
<dbReference type="PANTHER" id="PTHR21736">
    <property type="entry name" value="VERNALIZATION-INSENSITIVE PROTEIN 3"/>
    <property type="match status" value="1"/>
</dbReference>
<keyword evidence="2" id="KW-0479">Metal-binding</keyword>
<dbReference type="GO" id="GO:0005634">
    <property type="term" value="C:nucleus"/>
    <property type="evidence" value="ECO:0000318"/>
    <property type="project" value="GO_Central"/>
</dbReference>
<dbReference type="PANTHER" id="PTHR21736:SF37">
    <property type="entry name" value="PROTEIN OBERON 2"/>
    <property type="match status" value="1"/>
</dbReference>
<organism evidence="10">
    <name type="scientific">Selaginella moellendorffii</name>
    <name type="common">Spikemoss</name>
    <dbReference type="NCBI Taxonomy" id="88036"/>
    <lineage>
        <taxon>Eukaryota</taxon>
        <taxon>Viridiplantae</taxon>
        <taxon>Streptophyta</taxon>
        <taxon>Embryophyta</taxon>
        <taxon>Tracheophyta</taxon>
        <taxon>Lycopodiopsida</taxon>
        <taxon>Selaginellales</taxon>
        <taxon>Selaginellaceae</taxon>
        <taxon>Selaginella</taxon>
    </lineage>
</organism>
<evidence type="ECO:0000256" key="4">
    <source>
        <dbReference type="ARBA" id="ARBA00022833"/>
    </source>
</evidence>
<dbReference type="AlphaFoldDB" id="D8SVX3"/>
<keyword evidence="6" id="KW-0539">Nucleus</keyword>
<dbReference type="KEGG" id="smo:SELMODRAFT_158800"/>